<dbReference type="OrthoDB" id="8861968at2759"/>
<dbReference type="InterPro" id="IPR003591">
    <property type="entry name" value="Leu-rich_rpt_typical-subtyp"/>
</dbReference>
<dbReference type="Gene3D" id="3.80.10.10">
    <property type="entry name" value="Ribonuclease Inhibitor"/>
    <property type="match status" value="2"/>
</dbReference>
<dbReference type="InParanoid" id="A0A6J2Y5J3"/>
<dbReference type="RefSeq" id="XP_030758912.1">
    <property type="nucleotide sequence ID" value="XM_030903052.1"/>
</dbReference>
<protein>
    <submittedName>
        <fullName evidence="7">Leucine-rich repeat-containing protein 70-like</fullName>
    </submittedName>
</protein>
<dbReference type="InterPro" id="IPR001611">
    <property type="entry name" value="Leu-rich_rpt"/>
</dbReference>
<dbReference type="PANTHER" id="PTHR24364">
    <property type="entry name" value="LP06937P"/>
    <property type="match status" value="1"/>
</dbReference>
<evidence type="ECO:0000256" key="3">
    <source>
        <dbReference type="ARBA" id="ARBA00022737"/>
    </source>
</evidence>
<keyword evidence="2 5" id="KW-0732">Signal</keyword>
<proteinExistence type="predicted"/>
<accession>A0A6J2Y5J3</accession>
<evidence type="ECO:0000256" key="5">
    <source>
        <dbReference type="SAM" id="SignalP"/>
    </source>
</evidence>
<dbReference type="InterPro" id="IPR052286">
    <property type="entry name" value="Wnt_signaling_inhibitor"/>
</dbReference>
<dbReference type="SUPFAM" id="SSF52058">
    <property type="entry name" value="L domain-like"/>
    <property type="match status" value="1"/>
</dbReference>
<keyword evidence="4" id="KW-1133">Transmembrane helix</keyword>
<feature type="chain" id="PRO_5026848742" evidence="5">
    <location>
        <begin position="21"/>
        <end position="381"/>
    </location>
</feature>
<dbReference type="AlphaFoldDB" id="A0A6J2Y5J3"/>
<sequence length="381" mass="43779">MKTSMEHILILCMLFLLVQSDINKCRNKLLEKCFCGEQYIDRTRMFVVNCTNVGFTNTDALAVLPEETQMLIFTGNHLNILPSNIFGDEVDLSDLKVIDMSNNGIQEIKGKSFHHVTNVERVILNHNNISIAEEYDRNFHHPRVFSNFFNLEELHLTNAFADNTDAELADDLHDIFVSSNLTKLYKLHLEQNEIKNWKDKTVFCDLPNLHDLYLGDNNIPSLNFDILCLKKLRYLDLESNNITSFSAKDLEAFDVLANSPDRQDLFVLEVRNNPFKCDAAKDFYSWIKSTNINVRHKESLQCKTTKYGQKYIVNMKSLAESSQAKVSQALTVLLVILVFILLSLLGAYVYLKKDSVRTKLSPVFDAITRKVQYTTIESQDV</sequence>
<keyword evidence="4" id="KW-0472">Membrane</keyword>
<dbReference type="Proteomes" id="UP000504635">
    <property type="component" value="Unplaced"/>
</dbReference>
<dbReference type="GO" id="GO:0016020">
    <property type="term" value="C:membrane"/>
    <property type="evidence" value="ECO:0007669"/>
    <property type="project" value="TreeGrafter"/>
</dbReference>
<organism evidence="6 7">
    <name type="scientific">Sitophilus oryzae</name>
    <name type="common">Rice weevil</name>
    <name type="synonym">Curculio oryzae</name>
    <dbReference type="NCBI Taxonomy" id="7048"/>
    <lineage>
        <taxon>Eukaryota</taxon>
        <taxon>Metazoa</taxon>
        <taxon>Ecdysozoa</taxon>
        <taxon>Arthropoda</taxon>
        <taxon>Hexapoda</taxon>
        <taxon>Insecta</taxon>
        <taxon>Pterygota</taxon>
        <taxon>Neoptera</taxon>
        <taxon>Endopterygota</taxon>
        <taxon>Coleoptera</taxon>
        <taxon>Polyphaga</taxon>
        <taxon>Cucujiformia</taxon>
        <taxon>Curculionidae</taxon>
        <taxon>Dryophthorinae</taxon>
        <taxon>Sitophilus</taxon>
    </lineage>
</organism>
<evidence type="ECO:0000256" key="4">
    <source>
        <dbReference type="SAM" id="Phobius"/>
    </source>
</evidence>
<dbReference type="GeneID" id="115884462"/>
<dbReference type="FunCoup" id="A0A6J2Y5J3">
    <property type="interactions" value="76"/>
</dbReference>
<dbReference type="Pfam" id="PF13855">
    <property type="entry name" value="LRR_8"/>
    <property type="match status" value="1"/>
</dbReference>
<evidence type="ECO:0000313" key="7">
    <source>
        <dbReference type="RefSeq" id="XP_030758912.1"/>
    </source>
</evidence>
<evidence type="ECO:0000256" key="1">
    <source>
        <dbReference type="ARBA" id="ARBA00022614"/>
    </source>
</evidence>
<feature type="signal peptide" evidence="5">
    <location>
        <begin position="1"/>
        <end position="20"/>
    </location>
</feature>
<name>A0A6J2Y5J3_SITOR</name>
<dbReference type="PROSITE" id="PS51450">
    <property type="entry name" value="LRR"/>
    <property type="match status" value="1"/>
</dbReference>
<keyword evidence="3" id="KW-0677">Repeat</keyword>
<evidence type="ECO:0000256" key="2">
    <source>
        <dbReference type="ARBA" id="ARBA00022729"/>
    </source>
</evidence>
<keyword evidence="4" id="KW-0812">Transmembrane</keyword>
<keyword evidence="1" id="KW-0433">Leucine-rich repeat</keyword>
<reference evidence="7" key="1">
    <citation type="submission" date="2025-08" db="UniProtKB">
        <authorList>
            <consortium name="RefSeq"/>
        </authorList>
    </citation>
    <scope>IDENTIFICATION</scope>
    <source>
        <tissue evidence="7">Gonads</tissue>
    </source>
</reference>
<dbReference type="InterPro" id="IPR032675">
    <property type="entry name" value="LRR_dom_sf"/>
</dbReference>
<dbReference type="SMART" id="SM00369">
    <property type="entry name" value="LRR_TYP"/>
    <property type="match status" value="5"/>
</dbReference>
<gene>
    <name evidence="7" type="primary">LOC115884462</name>
</gene>
<dbReference type="PANTHER" id="PTHR24364:SF18">
    <property type="entry name" value="LP06937P"/>
    <property type="match status" value="1"/>
</dbReference>
<feature type="transmembrane region" description="Helical" evidence="4">
    <location>
        <begin position="329"/>
        <end position="351"/>
    </location>
</feature>
<dbReference type="SMART" id="SM00365">
    <property type="entry name" value="LRR_SD22"/>
    <property type="match status" value="4"/>
</dbReference>
<dbReference type="KEGG" id="soy:115884462"/>
<keyword evidence="6" id="KW-1185">Reference proteome</keyword>
<evidence type="ECO:0000313" key="6">
    <source>
        <dbReference type="Proteomes" id="UP000504635"/>
    </source>
</evidence>